<dbReference type="EMBL" id="CP040602">
    <property type="protein sequence ID" value="QCU89436.1"/>
    <property type="molecule type" value="Genomic_DNA"/>
</dbReference>
<evidence type="ECO:0000313" key="2">
    <source>
        <dbReference type="Proteomes" id="UP000304864"/>
    </source>
</evidence>
<keyword evidence="2" id="KW-1185">Reference proteome</keyword>
<dbReference type="Proteomes" id="UP000304864">
    <property type="component" value="Chromosome"/>
</dbReference>
<accession>A0A4P9K5B5</accession>
<dbReference type="AlphaFoldDB" id="A0A4P9K5B5"/>
<name>A0A4P9K5B5_9GAMM</name>
<proteinExistence type="predicted"/>
<organism evidence="1 2">
    <name type="scientific">Thiomicrorhabdus sediminis</name>
    <dbReference type="NCBI Taxonomy" id="2580412"/>
    <lineage>
        <taxon>Bacteria</taxon>
        <taxon>Pseudomonadati</taxon>
        <taxon>Pseudomonadota</taxon>
        <taxon>Gammaproteobacteria</taxon>
        <taxon>Thiotrichales</taxon>
        <taxon>Piscirickettsiaceae</taxon>
        <taxon>Thiomicrorhabdus</taxon>
    </lineage>
</organism>
<sequence length="103" mass="11904">MAQAFAGNNVLQHSRIAVAGEIIKKCNIHLSSREHHHYQDKLSQARKQALEDIKNSLHLTDKMELETLFNSYQLSFERHANQIILNQGCQSENVINYIARYLN</sequence>
<evidence type="ECO:0000313" key="1">
    <source>
        <dbReference type="EMBL" id="QCU89436.1"/>
    </source>
</evidence>
<protein>
    <submittedName>
        <fullName evidence="1">Uncharacterized protein</fullName>
    </submittedName>
</protein>
<dbReference type="RefSeq" id="WP_138563793.1">
    <property type="nucleotide sequence ID" value="NZ_CP040602.1"/>
</dbReference>
<dbReference type="KEGG" id="thig:FE785_01705"/>
<gene>
    <name evidence="1" type="ORF">FE785_01705</name>
</gene>
<reference evidence="1 2" key="1">
    <citation type="submission" date="2019-05" db="EMBL/GenBank/DDBJ databases">
        <title>Thiomicrorhabdus sediminis sp. nov, a novel sulfur-oxidizing bacterium isolated from coastal sediment.</title>
        <authorList>
            <person name="Liu X."/>
        </authorList>
    </citation>
    <scope>NUCLEOTIDE SEQUENCE [LARGE SCALE GENOMIC DNA]</scope>
    <source>
        <strain evidence="1 2">G1</strain>
    </source>
</reference>